<evidence type="ECO:0000256" key="5">
    <source>
        <dbReference type="ARBA" id="ARBA00023128"/>
    </source>
</evidence>
<evidence type="ECO:0000256" key="1">
    <source>
        <dbReference type="ARBA" id="ARBA00004173"/>
    </source>
</evidence>
<dbReference type="GO" id="GO:0005762">
    <property type="term" value="C:mitochondrial large ribosomal subunit"/>
    <property type="evidence" value="ECO:0007669"/>
    <property type="project" value="TreeGrafter"/>
</dbReference>
<evidence type="ECO:0000256" key="6">
    <source>
        <dbReference type="ARBA" id="ARBA00023274"/>
    </source>
</evidence>
<comment type="subcellular location">
    <subcellularLocation>
        <location evidence="1">Mitochondrion</location>
    </subcellularLocation>
</comment>
<dbReference type="Gene3D" id="2.40.30.10">
    <property type="entry name" value="Translation factors"/>
    <property type="match status" value="1"/>
</dbReference>
<dbReference type="Gene3D" id="3.30.160.810">
    <property type="match status" value="1"/>
</dbReference>
<protein>
    <recommendedName>
        <fullName evidence="7">Large ribosomal subunit protein uL3m</fullName>
    </recommendedName>
</protein>
<dbReference type="GO" id="GO:0006412">
    <property type="term" value="P:translation"/>
    <property type="evidence" value="ECO:0007669"/>
    <property type="project" value="InterPro"/>
</dbReference>
<reference evidence="9" key="1">
    <citation type="submission" date="2022-07" db="EMBL/GenBank/DDBJ databases">
        <title>Genome Sequence of Physisporinus lineatus.</title>
        <authorList>
            <person name="Buettner E."/>
        </authorList>
    </citation>
    <scope>NUCLEOTIDE SEQUENCE</scope>
    <source>
        <strain evidence="9">VT162</strain>
    </source>
</reference>
<keyword evidence="3" id="KW-0809">Transit peptide</keyword>
<dbReference type="InterPro" id="IPR000597">
    <property type="entry name" value="Ribosomal_uL3"/>
</dbReference>
<name>A0AAD5VCX9_9APHY</name>
<dbReference type="HAMAP" id="MF_01325_B">
    <property type="entry name" value="Ribosomal_uL3_B"/>
    <property type="match status" value="1"/>
</dbReference>
<dbReference type="AlphaFoldDB" id="A0AAD5VCX9"/>
<evidence type="ECO:0000256" key="4">
    <source>
        <dbReference type="ARBA" id="ARBA00022980"/>
    </source>
</evidence>
<evidence type="ECO:0000256" key="8">
    <source>
        <dbReference type="RuleBase" id="RU003905"/>
    </source>
</evidence>
<dbReference type="GO" id="GO:0003735">
    <property type="term" value="F:structural constituent of ribosome"/>
    <property type="evidence" value="ECO:0007669"/>
    <property type="project" value="InterPro"/>
</dbReference>
<comment type="caution">
    <text evidence="9">The sequence shown here is derived from an EMBL/GenBank/DDBJ whole genome shotgun (WGS) entry which is preliminary data.</text>
</comment>
<dbReference type="InterPro" id="IPR019927">
    <property type="entry name" value="Ribosomal_uL3_bac/org-type"/>
</dbReference>
<dbReference type="FunFam" id="2.40.30.10:FF:000004">
    <property type="entry name" value="50S ribosomal protein L3"/>
    <property type="match status" value="1"/>
</dbReference>
<organism evidence="9 10">
    <name type="scientific">Meripilus lineatus</name>
    <dbReference type="NCBI Taxonomy" id="2056292"/>
    <lineage>
        <taxon>Eukaryota</taxon>
        <taxon>Fungi</taxon>
        <taxon>Dikarya</taxon>
        <taxon>Basidiomycota</taxon>
        <taxon>Agaricomycotina</taxon>
        <taxon>Agaricomycetes</taxon>
        <taxon>Polyporales</taxon>
        <taxon>Meripilaceae</taxon>
        <taxon>Meripilus</taxon>
    </lineage>
</organism>
<accession>A0AAD5VCX9</accession>
<keyword evidence="4 8" id="KW-0689">Ribosomal protein</keyword>
<dbReference type="PROSITE" id="PS00474">
    <property type="entry name" value="RIBOSOMAL_L3"/>
    <property type="match status" value="1"/>
</dbReference>
<comment type="similarity">
    <text evidence="2 8">Belongs to the universal ribosomal protein uL3 family.</text>
</comment>
<dbReference type="NCBIfam" id="TIGR03625">
    <property type="entry name" value="L3_bact"/>
    <property type="match status" value="1"/>
</dbReference>
<evidence type="ECO:0000256" key="2">
    <source>
        <dbReference type="ARBA" id="ARBA00006540"/>
    </source>
</evidence>
<dbReference type="PANTHER" id="PTHR11229">
    <property type="entry name" value="50S RIBOSOMAL PROTEIN L3"/>
    <property type="match status" value="1"/>
</dbReference>
<dbReference type="InterPro" id="IPR019926">
    <property type="entry name" value="Ribosomal_uL3_CS"/>
</dbReference>
<keyword evidence="5" id="KW-0496">Mitochondrion</keyword>
<evidence type="ECO:0000256" key="7">
    <source>
        <dbReference type="ARBA" id="ARBA00035209"/>
    </source>
</evidence>
<dbReference type="Pfam" id="PF00297">
    <property type="entry name" value="Ribosomal_L3"/>
    <property type="match status" value="1"/>
</dbReference>
<dbReference type="SUPFAM" id="SSF50447">
    <property type="entry name" value="Translation proteins"/>
    <property type="match status" value="1"/>
</dbReference>
<keyword evidence="10" id="KW-1185">Reference proteome</keyword>
<keyword evidence="6 8" id="KW-0687">Ribonucleoprotein</keyword>
<dbReference type="Proteomes" id="UP001212997">
    <property type="component" value="Unassembled WGS sequence"/>
</dbReference>
<evidence type="ECO:0000256" key="3">
    <source>
        <dbReference type="ARBA" id="ARBA00022946"/>
    </source>
</evidence>
<evidence type="ECO:0000313" key="10">
    <source>
        <dbReference type="Proteomes" id="UP001212997"/>
    </source>
</evidence>
<sequence length="314" mass="34219">MLSLWKLRQHIHIPRARSLQTSIPQNAAASTSAIPEAGSKWTPNSIRTGLIARKRGMTAMWDDHGARYPVTVLQVDDCQVTANVKTVRDDESEYHAVQVAASNRPEKTTTKQMLGHFRKAGVLPKRIVKEFPVTPDAHVPVGTTLSAIHFVPGQFVDVVSNSIGKGFQGTMKRWNFKGLRASHGVSVSHRAAGAIGAHQDPGRVWPGKKMAGRMGGVRTTTQNLAVVRIDSALNLIFVRGCVPGIDDAHVMVRDAKKKMTSAAQHNYAKGLFEKTLPKNVDDLPFPAGTVELAKQLPTVVVAPSARRSPFIPRE</sequence>
<dbReference type="EMBL" id="JANAWD010000003">
    <property type="protein sequence ID" value="KAJ3492093.1"/>
    <property type="molecule type" value="Genomic_DNA"/>
</dbReference>
<evidence type="ECO:0000313" key="9">
    <source>
        <dbReference type="EMBL" id="KAJ3492093.1"/>
    </source>
</evidence>
<dbReference type="PANTHER" id="PTHR11229:SF8">
    <property type="entry name" value="LARGE RIBOSOMAL SUBUNIT PROTEIN UL3M"/>
    <property type="match status" value="1"/>
</dbReference>
<dbReference type="InterPro" id="IPR009000">
    <property type="entry name" value="Transl_B-barrel_sf"/>
</dbReference>
<proteinExistence type="inferred from homology"/>
<gene>
    <name evidence="9" type="ORF">NLI96_g193</name>
</gene>